<gene>
    <name evidence="2" type="ORF">C1SCF055_LOCUS8460</name>
</gene>
<reference evidence="2" key="1">
    <citation type="submission" date="2022-10" db="EMBL/GenBank/DDBJ databases">
        <authorList>
            <person name="Chen Y."/>
            <person name="Dougan E. K."/>
            <person name="Chan C."/>
            <person name="Rhodes N."/>
            <person name="Thang M."/>
        </authorList>
    </citation>
    <scope>NUCLEOTIDE SEQUENCE</scope>
</reference>
<sequence length="360" mass="39902">MAVLHESAAMESVCQTWAQQKGLDEACVNKLLELTPDMMATVMEGFSPKPGTMNASGLFMGYVRSIQQAQHGAKGKGKAPAPAMVTPELQGEVAQFVSQWGLDEECTNVLLEQRPQVPELASSRDELLEAFGNVKVQLESGIDEASAFFRLTKEWRSFRDYSQNPTGQQDLVFEHGFIGKLSRSMWRSKFQMMPEILQKDVAFPILTLGNNGTGTSMHQHEGTWLLLMTGLKAWWIADGTTRTRSFGQRDPCQNLGTSLNDLPEGFQFCVQKAGELVYFPDNSYHATCNMDTFVWGLGSQSSNADWPFFVKTASLGDISVIGKKLKKNSMRKTIRRAIYAAALQRALGFGHRAVADKLPS</sequence>
<evidence type="ECO:0000259" key="1">
    <source>
        <dbReference type="PROSITE" id="PS51184"/>
    </source>
</evidence>
<comment type="caution">
    <text evidence="2">The sequence shown here is derived from an EMBL/GenBank/DDBJ whole genome shotgun (WGS) entry which is preliminary data.</text>
</comment>
<proteinExistence type="predicted"/>
<protein>
    <submittedName>
        <fullName evidence="4">3-hydroxy-3-methylglutaryl-coenzyme A reductase</fullName>
    </submittedName>
</protein>
<keyword evidence="5" id="KW-1185">Reference proteome</keyword>
<dbReference type="InterPro" id="IPR003347">
    <property type="entry name" value="JmjC_dom"/>
</dbReference>
<reference evidence="3" key="2">
    <citation type="submission" date="2024-04" db="EMBL/GenBank/DDBJ databases">
        <authorList>
            <person name="Chen Y."/>
            <person name="Shah S."/>
            <person name="Dougan E. K."/>
            <person name="Thang M."/>
            <person name="Chan C."/>
        </authorList>
    </citation>
    <scope>NUCLEOTIDE SEQUENCE [LARGE SCALE GENOMIC DNA]</scope>
</reference>
<evidence type="ECO:0000313" key="5">
    <source>
        <dbReference type="Proteomes" id="UP001152797"/>
    </source>
</evidence>
<dbReference type="EMBL" id="CAMXCT030000569">
    <property type="protein sequence ID" value="CAL4767909.1"/>
    <property type="molecule type" value="Genomic_DNA"/>
</dbReference>
<accession>A0A9P1BVS1</accession>
<dbReference type="EMBL" id="CAMXCT020000569">
    <property type="protein sequence ID" value="CAL1133972.1"/>
    <property type="molecule type" value="Genomic_DNA"/>
</dbReference>
<dbReference type="SUPFAM" id="SSF51197">
    <property type="entry name" value="Clavaminate synthase-like"/>
    <property type="match status" value="1"/>
</dbReference>
<dbReference type="Gene3D" id="2.60.120.650">
    <property type="entry name" value="Cupin"/>
    <property type="match status" value="1"/>
</dbReference>
<dbReference type="EMBL" id="CAMXCT010000569">
    <property type="protein sequence ID" value="CAI3980597.1"/>
    <property type="molecule type" value="Genomic_DNA"/>
</dbReference>
<organism evidence="2">
    <name type="scientific">Cladocopium goreaui</name>
    <dbReference type="NCBI Taxonomy" id="2562237"/>
    <lineage>
        <taxon>Eukaryota</taxon>
        <taxon>Sar</taxon>
        <taxon>Alveolata</taxon>
        <taxon>Dinophyceae</taxon>
        <taxon>Suessiales</taxon>
        <taxon>Symbiodiniaceae</taxon>
        <taxon>Cladocopium</taxon>
    </lineage>
</organism>
<dbReference type="Proteomes" id="UP001152797">
    <property type="component" value="Unassembled WGS sequence"/>
</dbReference>
<name>A0A9P1BVS1_9DINO</name>
<evidence type="ECO:0000313" key="3">
    <source>
        <dbReference type="EMBL" id="CAL1133972.1"/>
    </source>
</evidence>
<evidence type="ECO:0000313" key="4">
    <source>
        <dbReference type="EMBL" id="CAL4767909.1"/>
    </source>
</evidence>
<dbReference type="PROSITE" id="PS51184">
    <property type="entry name" value="JMJC"/>
    <property type="match status" value="1"/>
</dbReference>
<evidence type="ECO:0000313" key="2">
    <source>
        <dbReference type="EMBL" id="CAI3980597.1"/>
    </source>
</evidence>
<dbReference type="OrthoDB" id="438164at2759"/>
<dbReference type="AlphaFoldDB" id="A0A9P1BVS1"/>
<feature type="domain" description="JmjC" evidence="1">
    <location>
        <begin position="153"/>
        <end position="314"/>
    </location>
</feature>